<keyword evidence="1" id="KW-0812">Transmembrane</keyword>
<evidence type="ECO:0000313" key="4">
    <source>
        <dbReference type="Proteomes" id="UP001501803"/>
    </source>
</evidence>
<gene>
    <name evidence="3" type="ORF">GCM10022381_18180</name>
</gene>
<keyword evidence="1" id="KW-1133">Transmembrane helix</keyword>
<feature type="transmembrane region" description="Helical" evidence="1">
    <location>
        <begin position="195"/>
        <end position="217"/>
    </location>
</feature>
<evidence type="ECO:0000313" key="3">
    <source>
        <dbReference type="EMBL" id="GAA3875857.1"/>
    </source>
</evidence>
<dbReference type="Gene3D" id="2.60.120.260">
    <property type="entry name" value="Galactose-binding domain-like"/>
    <property type="match status" value="1"/>
</dbReference>
<organism evidence="3 4">
    <name type="scientific">Leifsonia kafniensis</name>
    <dbReference type="NCBI Taxonomy" id="475957"/>
    <lineage>
        <taxon>Bacteria</taxon>
        <taxon>Bacillati</taxon>
        <taxon>Actinomycetota</taxon>
        <taxon>Actinomycetes</taxon>
        <taxon>Micrococcales</taxon>
        <taxon>Microbacteriaceae</taxon>
        <taxon>Leifsonia</taxon>
    </lineage>
</organism>
<feature type="signal peptide" evidence="2">
    <location>
        <begin position="1"/>
        <end position="32"/>
    </location>
</feature>
<evidence type="ECO:0000256" key="1">
    <source>
        <dbReference type="SAM" id="Phobius"/>
    </source>
</evidence>
<evidence type="ECO:0000256" key="2">
    <source>
        <dbReference type="SAM" id="SignalP"/>
    </source>
</evidence>
<proteinExistence type="predicted"/>
<accession>A0ABP7KFE7</accession>
<reference evidence="4" key="1">
    <citation type="journal article" date="2019" name="Int. J. Syst. Evol. Microbiol.">
        <title>The Global Catalogue of Microorganisms (GCM) 10K type strain sequencing project: providing services to taxonomists for standard genome sequencing and annotation.</title>
        <authorList>
            <consortium name="The Broad Institute Genomics Platform"/>
            <consortium name="The Broad Institute Genome Sequencing Center for Infectious Disease"/>
            <person name="Wu L."/>
            <person name="Ma J."/>
        </authorList>
    </citation>
    <scope>NUCLEOTIDE SEQUENCE [LARGE SCALE GENOMIC DNA]</scope>
    <source>
        <strain evidence="4">JCM 17021</strain>
    </source>
</reference>
<dbReference type="EMBL" id="BAABCN010000003">
    <property type="protein sequence ID" value="GAA3875857.1"/>
    <property type="molecule type" value="Genomic_DNA"/>
</dbReference>
<dbReference type="Proteomes" id="UP001501803">
    <property type="component" value="Unassembled WGS sequence"/>
</dbReference>
<keyword evidence="1" id="KW-0472">Membrane</keyword>
<name>A0ABP7KFE7_9MICO</name>
<protein>
    <recommendedName>
        <fullName evidence="5">DUF642 domain-containing protein</fullName>
    </recommendedName>
</protein>
<keyword evidence="4" id="KW-1185">Reference proteome</keyword>
<feature type="chain" id="PRO_5046060596" description="DUF642 domain-containing protein" evidence="2">
    <location>
        <begin position="33"/>
        <end position="226"/>
    </location>
</feature>
<sequence>MGNTTMKKRILMGALVASALMFGAGAAAPAMAADNLVANGGFDAPVTNNGQYLAGSQFGGWTVGSGGTGGSMQVWWDAALAGPYTNGAYAGVQGTIAQTIQTEVGKTYALAYSVRAAGYFDVTKPGWQGGVAGGTKIDGATVDTFTTVTSPVYTERTFVFTATGTSTELSFFGVTNYIGLDTVSVTLVPENDSPIMIPAIAGGLGVAALAAGSVHLLGRKNKRASA</sequence>
<comment type="caution">
    <text evidence="3">The sequence shown here is derived from an EMBL/GenBank/DDBJ whole genome shotgun (WGS) entry which is preliminary data.</text>
</comment>
<evidence type="ECO:0008006" key="5">
    <source>
        <dbReference type="Google" id="ProtNLM"/>
    </source>
</evidence>
<keyword evidence="2" id="KW-0732">Signal</keyword>